<protein>
    <submittedName>
        <fullName evidence="2">Uncharacterized protein</fullName>
    </submittedName>
</protein>
<dbReference type="PANTHER" id="PTHR34262:SF1">
    <property type="entry name" value="TRANSMEMBRANE PROTEIN 220"/>
    <property type="match status" value="1"/>
</dbReference>
<evidence type="ECO:0000313" key="2">
    <source>
        <dbReference type="EMBL" id="PIA55594.1"/>
    </source>
</evidence>
<keyword evidence="1" id="KW-0472">Membrane</keyword>
<proteinExistence type="predicted"/>
<dbReference type="OrthoDB" id="9924288at2759"/>
<reference evidence="2 3" key="1">
    <citation type="submission" date="2017-09" db="EMBL/GenBank/DDBJ databases">
        <title>WGS assembly of Aquilegia coerulea Goldsmith.</title>
        <authorList>
            <person name="Hodges S."/>
            <person name="Kramer E."/>
            <person name="Nordborg M."/>
            <person name="Tomkins J."/>
            <person name="Borevitz J."/>
            <person name="Derieg N."/>
            <person name="Yan J."/>
            <person name="Mihaltcheva S."/>
            <person name="Hayes R.D."/>
            <person name="Rokhsar D."/>
        </authorList>
    </citation>
    <scope>NUCLEOTIDE SEQUENCE [LARGE SCALE GENOMIC DNA]</scope>
    <source>
        <strain evidence="3">cv. Goldsmith</strain>
    </source>
</reference>
<dbReference type="PANTHER" id="PTHR34262">
    <property type="entry name" value="TRANSMEMBRANE PROTEIN 220"/>
    <property type="match status" value="1"/>
</dbReference>
<feature type="transmembrane region" description="Helical" evidence="1">
    <location>
        <begin position="70"/>
        <end position="88"/>
    </location>
</feature>
<organism evidence="2 3">
    <name type="scientific">Aquilegia coerulea</name>
    <name type="common">Rocky mountain columbine</name>
    <dbReference type="NCBI Taxonomy" id="218851"/>
    <lineage>
        <taxon>Eukaryota</taxon>
        <taxon>Viridiplantae</taxon>
        <taxon>Streptophyta</taxon>
        <taxon>Embryophyta</taxon>
        <taxon>Tracheophyta</taxon>
        <taxon>Spermatophyta</taxon>
        <taxon>Magnoliopsida</taxon>
        <taxon>Ranunculales</taxon>
        <taxon>Ranunculaceae</taxon>
        <taxon>Thalictroideae</taxon>
        <taxon>Aquilegia</taxon>
    </lineage>
</organism>
<dbReference type="InterPro" id="IPR029377">
    <property type="entry name" value="TMEM220"/>
</dbReference>
<dbReference type="InParanoid" id="A0A2G5EIK7"/>
<feature type="transmembrane region" description="Helical" evidence="1">
    <location>
        <begin position="40"/>
        <end position="58"/>
    </location>
</feature>
<accession>A0A2G5EIK7</accession>
<sequence>MEESTKLFKSCSLLMAFLFAYSASVQFNDPVRVLHDYSDWYLWFPLYASACVVNLLLHNIFKTCKTIAKVAFWLGVFLFVKVVIEDYVNELAGFWSLDLEERVVREKIGSGLVVISMLLHLEALAIKSSKGYVQYGMTLFIVFFYFYH</sequence>
<dbReference type="AlphaFoldDB" id="A0A2G5EIK7"/>
<evidence type="ECO:0000313" key="3">
    <source>
        <dbReference type="Proteomes" id="UP000230069"/>
    </source>
</evidence>
<dbReference type="EMBL" id="KZ305024">
    <property type="protein sequence ID" value="PIA55594.1"/>
    <property type="molecule type" value="Genomic_DNA"/>
</dbReference>
<keyword evidence="1" id="KW-1133">Transmembrane helix</keyword>
<keyword evidence="3" id="KW-1185">Reference proteome</keyword>
<evidence type="ECO:0000256" key="1">
    <source>
        <dbReference type="SAM" id="Phobius"/>
    </source>
</evidence>
<gene>
    <name evidence="2" type="ORF">AQUCO_00700121v1</name>
</gene>
<dbReference type="Pfam" id="PF15071">
    <property type="entry name" value="TMEM220"/>
    <property type="match status" value="1"/>
</dbReference>
<dbReference type="Proteomes" id="UP000230069">
    <property type="component" value="Unassembled WGS sequence"/>
</dbReference>
<keyword evidence="1" id="KW-0812">Transmembrane</keyword>
<feature type="transmembrane region" description="Helical" evidence="1">
    <location>
        <begin position="132"/>
        <end position="147"/>
    </location>
</feature>
<name>A0A2G5EIK7_AQUCA</name>